<evidence type="ECO:0000313" key="2">
    <source>
        <dbReference type="EMBL" id="MFC4670238.1"/>
    </source>
</evidence>
<accession>A0ABV9KJU0</accession>
<dbReference type="EMBL" id="JBHSGI010000024">
    <property type="protein sequence ID" value="MFC4670238.1"/>
    <property type="molecule type" value="Genomic_DNA"/>
</dbReference>
<sequence length="109" mass="11489">MAYDTTIADTMQADLGILPGLSEKKMFGGICFLLHGHMVCAVHSRGAMYRVGKDRLPDALALGAQPMSMGIRVMGGWADLDPDTFQDGAIREALTGLALAHVATLSAKG</sequence>
<protein>
    <submittedName>
        <fullName evidence="2">TfoX/Sxy family protein</fullName>
    </submittedName>
</protein>
<dbReference type="Proteomes" id="UP001595973">
    <property type="component" value="Unassembled WGS sequence"/>
</dbReference>
<evidence type="ECO:0000259" key="1">
    <source>
        <dbReference type="Pfam" id="PF04993"/>
    </source>
</evidence>
<evidence type="ECO:0000313" key="3">
    <source>
        <dbReference type="Proteomes" id="UP001595973"/>
    </source>
</evidence>
<organism evidence="2 3">
    <name type="scientific">Seohaeicola nanhaiensis</name>
    <dbReference type="NCBI Taxonomy" id="1387282"/>
    <lineage>
        <taxon>Bacteria</taxon>
        <taxon>Pseudomonadati</taxon>
        <taxon>Pseudomonadota</taxon>
        <taxon>Alphaproteobacteria</taxon>
        <taxon>Rhodobacterales</taxon>
        <taxon>Roseobacteraceae</taxon>
        <taxon>Seohaeicola</taxon>
    </lineage>
</organism>
<reference evidence="3" key="1">
    <citation type="journal article" date="2019" name="Int. J. Syst. Evol. Microbiol.">
        <title>The Global Catalogue of Microorganisms (GCM) 10K type strain sequencing project: providing services to taxonomists for standard genome sequencing and annotation.</title>
        <authorList>
            <consortium name="The Broad Institute Genomics Platform"/>
            <consortium name="The Broad Institute Genome Sequencing Center for Infectious Disease"/>
            <person name="Wu L."/>
            <person name="Ma J."/>
        </authorList>
    </citation>
    <scope>NUCLEOTIDE SEQUENCE [LARGE SCALE GENOMIC DNA]</scope>
    <source>
        <strain evidence="3">CGMCC 4.7283</strain>
    </source>
</reference>
<dbReference type="Pfam" id="PF04993">
    <property type="entry name" value="TfoX_N"/>
    <property type="match status" value="1"/>
</dbReference>
<keyword evidence="3" id="KW-1185">Reference proteome</keyword>
<proteinExistence type="predicted"/>
<feature type="domain" description="TfoX N-terminal" evidence="1">
    <location>
        <begin position="18"/>
        <end position="98"/>
    </location>
</feature>
<dbReference type="SUPFAM" id="SSF159894">
    <property type="entry name" value="YgaC/TfoX-N like"/>
    <property type="match status" value="1"/>
</dbReference>
<dbReference type="Gene3D" id="3.30.1460.30">
    <property type="entry name" value="YgaC/TfoX-N like chaperone"/>
    <property type="match status" value="1"/>
</dbReference>
<dbReference type="RefSeq" id="WP_380719027.1">
    <property type="nucleotide sequence ID" value="NZ_JBHSGI010000024.1"/>
</dbReference>
<dbReference type="InterPro" id="IPR007076">
    <property type="entry name" value="TfoX_N"/>
</dbReference>
<name>A0ABV9KJU0_9RHOB</name>
<gene>
    <name evidence="2" type="ORF">ACFO5X_16860</name>
</gene>
<comment type="caution">
    <text evidence="2">The sequence shown here is derived from an EMBL/GenBank/DDBJ whole genome shotgun (WGS) entry which is preliminary data.</text>
</comment>